<evidence type="ECO:0000256" key="2">
    <source>
        <dbReference type="ARBA" id="ARBA00022730"/>
    </source>
</evidence>
<dbReference type="NCBIfam" id="TIGR00060">
    <property type="entry name" value="L18_bact"/>
    <property type="match status" value="1"/>
</dbReference>
<evidence type="ECO:0000256" key="4">
    <source>
        <dbReference type="ARBA" id="ARBA00022980"/>
    </source>
</evidence>
<dbReference type="CDD" id="cd00432">
    <property type="entry name" value="Ribosomal_L18_L5e"/>
    <property type="match status" value="1"/>
</dbReference>
<dbReference type="PANTHER" id="PTHR12899">
    <property type="entry name" value="39S RIBOSOMAL PROTEIN L18, MITOCHONDRIAL"/>
    <property type="match status" value="1"/>
</dbReference>
<dbReference type="InterPro" id="IPR057268">
    <property type="entry name" value="Ribosomal_L18"/>
</dbReference>
<dbReference type="EMBL" id="PETL01000063">
    <property type="protein sequence ID" value="PIV64617.1"/>
    <property type="molecule type" value="Genomic_DNA"/>
</dbReference>
<dbReference type="SUPFAM" id="SSF53137">
    <property type="entry name" value="Translational machinery components"/>
    <property type="match status" value="1"/>
</dbReference>
<dbReference type="Pfam" id="PF00861">
    <property type="entry name" value="Ribosomal_L18p"/>
    <property type="match status" value="1"/>
</dbReference>
<keyword evidence="2 7" id="KW-0699">rRNA-binding</keyword>
<dbReference type="HAMAP" id="MF_01337_B">
    <property type="entry name" value="Ribosomal_uL18_B"/>
    <property type="match status" value="1"/>
</dbReference>
<proteinExistence type="inferred from homology"/>
<evidence type="ECO:0000256" key="1">
    <source>
        <dbReference type="ARBA" id="ARBA00007116"/>
    </source>
</evidence>
<comment type="subunit">
    <text evidence="7">Part of the 50S ribosomal subunit; part of the 5S rRNA/L5/L18/L25 subcomplex. Contacts the 5S and 23S rRNAs.</text>
</comment>
<dbReference type="Gene3D" id="3.30.420.100">
    <property type="match status" value="1"/>
</dbReference>
<evidence type="ECO:0000256" key="5">
    <source>
        <dbReference type="ARBA" id="ARBA00023274"/>
    </source>
</evidence>
<protein>
    <recommendedName>
        <fullName evidence="6 7">Large ribosomal subunit protein uL18</fullName>
    </recommendedName>
</protein>
<keyword evidence="3 7" id="KW-0694">RNA-binding</keyword>
<dbReference type="GO" id="GO:0022625">
    <property type="term" value="C:cytosolic large ribosomal subunit"/>
    <property type="evidence" value="ECO:0007669"/>
    <property type="project" value="TreeGrafter"/>
</dbReference>
<evidence type="ECO:0000256" key="3">
    <source>
        <dbReference type="ARBA" id="ARBA00022884"/>
    </source>
</evidence>
<organism evidence="8 9">
    <name type="scientific">bacterium (Candidatus Ratteibacteria) CG01_land_8_20_14_3_00_40_19</name>
    <dbReference type="NCBI Taxonomy" id="2014290"/>
    <lineage>
        <taxon>Bacteria</taxon>
        <taxon>Candidatus Ratteibacteria</taxon>
    </lineage>
</organism>
<evidence type="ECO:0000256" key="6">
    <source>
        <dbReference type="ARBA" id="ARBA00035197"/>
    </source>
</evidence>
<evidence type="ECO:0000256" key="7">
    <source>
        <dbReference type="HAMAP-Rule" id="MF_01337"/>
    </source>
</evidence>
<name>A0A2M7EA53_9BACT</name>
<dbReference type="Proteomes" id="UP000228886">
    <property type="component" value="Unassembled WGS sequence"/>
</dbReference>
<dbReference type="PANTHER" id="PTHR12899:SF3">
    <property type="entry name" value="LARGE RIBOSOMAL SUBUNIT PROTEIN UL18M"/>
    <property type="match status" value="1"/>
</dbReference>
<sequence length="121" mass="13508">MDENNRKRRHQSLIKKQKIFGTRMRPRLTLFRSLKHIYGIFVDDEEGKVITGISSLSPDFTSSDKSVMGGNVKGAERVGSLLGKKALQLGIKKVKFDRSGYSFGGRIKAFIEGAKKSGLNF</sequence>
<comment type="similarity">
    <text evidence="1 7">Belongs to the universal ribosomal protein uL18 family.</text>
</comment>
<evidence type="ECO:0000313" key="8">
    <source>
        <dbReference type="EMBL" id="PIV64617.1"/>
    </source>
</evidence>
<dbReference type="GO" id="GO:0008097">
    <property type="term" value="F:5S rRNA binding"/>
    <property type="evidence" value="ECO:0007669"/>
    <property type="project" value="TreeGrafter"/>
</dbReference>
<keyword evidence="5 7" id="KW-0687">Ribonucleoprotein</keyword>
<comment type="function">
    <text evidence="7">This is one of the proteins that bind and probably mediate the attachment of the 5S RNA into the large ribosomal subunit, where it forms part of the central protuberance.</text>
</comment>
<dbReference type="AlphaFoldDB" id="A0A2M7EA53"/>
<dbReference type="InterPro" id="IPR004389">
    <property type="entry name" value="Ribosomal_uL18_bac-type"/>
</dbReference>
<dbReference type="GO" id="GO:0006412">
    <property type="term" value="P:translation"/>
    <property type="evidence" value="ECO:0007669"/>
    <property type="project" value="UniProtKB-UniRule"/>
</dbReference>
<evidence type="ECO:0000313" key="9">
    <source>
        <dbReference type="Proteomes" id="UP000228886"/>
    </source>
</evidence>
<dbReference type="GO" id="GO:0003735">
    <property type="term" value="F:structural constituent of ribosome"/>
    <property type="evidence" value="ECO:0007669"/>
    <property type="project" value="InterPro"/>
</dbReference>
<dbReference type="InterPro" id="IPR005484">
    <property type="entry name" value="Ribosomal_uL18_bac/plant/anim"/>
</dbReference>
<gene>
    <name evidence="7 8" type="primary">rplR</name>
    <name evidence="8" type="ORF">COS11_01255</name>
</gene>
<reference evidence="9" key="1">
    <citation type="submission" date="2017-09" db="EMBL/GenBank/DDBJ databases">
        <title>Depth-based differentiation of microbial function through sediment-hosted aquifers and enrichment of novel symbionts in the deep terrestrial subsurface.</title>
        <authorList>
            <person name="Probst A.J."/>
            <person name="Ladd B."/>
            <person name="Jarett J.K."/>
            <person name="Geller-Mcgrath D.E."/>
            <person name="Sieber C.M.K."/>
            <person name="Emerson J.B."/>
            <person name="Anantharaman K."/>
            <person name="Thomas B.C."/>
            <person name="Malmstrom R."/>
            <person name="Stieglmeier M."/>
            <person name="Klingl A."/>
            <person name="Woyke T."/>
            <person name="Ryan C.M."/>
            <person name="Banfield J.F."/>
        </authorList>
    </citation>
    <scope>NUCLEOTIDE SEQUENCE [LARGE SCALE GENOMIC DNA]</scope>
</reference>
<keyword evidence="4 7" id="KW-0689">Ribosomal protein</keyword>
<accession>A0A2M7EA53</accession>
<comment type="caution">
    <text evidence="8">The sequence shown here is derived from an EMBL/GenBank/DDBJ whole genome shotgun (WGS) entry which is preliminary data.</text>
</comment>